<name>A0A4Y8AWX5_9FLAO</name>
<organism evidence="5 6">
    <name type="scientific">Gramella jeungdoensis</name>
    <dbReference type="NCBI Taxonomy" id="708091"/>
    <lineage>
        <taxon>Bacteria</taxon>
        <taxon>Pseudomonadati</taxon>
        <taxon>Bacteroidota</taxon>
        <taxon>Flavobacteriia</taxon>
        <taxon>Flavobacteriales</taxon>
        <taxon>Flavobacteriaceae</taxon>
        <taxon>Christiangramia</taxon>
    </lineage>
</organism>
<dbReference type="Pfam" id="PF23562">
    <property type="entry name" value="AMP-binding_C_3"/>
    <property type="match status" value="1"/>
</dbReference>
<comment type="caution">
    <text evidence="5">The sequence shown here is derived from an EMBL/GenBank/DDBJ whole genome shotgun (WGS) entry which is preliminary data.</text>
</comment>
<keyword evidence="3" id="KW-0443">Lipid metabolism</keyword>
<dbReference type="InterPro" id="IPR042099">
    <property type="entry name" value="ANL_N_sf"/>
</dbReference>
<gene>
    <name evidence="5" type="ORF">E2488_01405</name>
</gene>
<accession>A0A4Y8AWX5</accession>
<dbReference type="Proteomes" id="UP000298517">
    <property type="component" value="Unassembled WGS sequence"/>
</dbReference>
<keyword evidence="6" id="KW-1185">Reference proteome</keyword>
<dbReference type="CDD" id="cd05907">
    <property type="entry name" value="VL_LC_FACS_like"/>
    <property type="match status" value="1"/>
</dbReference>
<protein>
    <submittedName>
        <fullName evidence="5">Long-chain fatty acid--CoA ligase</fullName>
    </submittedName>
</protein>
<dbReference type="EMBL" id="SNQI01000001">
    <property type="protein sequence ID" value="TEW76534.1"/>
    <property type="molecule type" value="Genomic_DNA"/>
</dbReference>
<dbReference type="PANTHER" id="PTHR43272:SF32">
    <property type="entry name" value="AMP-DEPENDENT SYNTHETASE_LIGASE DOMAIN-CONTAINING PROTEIN"/>
    <property type="match status" value="1"/>
</dbReference>
<dbReference type="InterPro" id="IPR020845">
    <property type="entry name" value="AMP-binding_CS"/>
</dbReference>
<dbReference type="SUPFAM" id="SSF56801">
    <property type="entry name" value="Acetyl-CoA synthetase-like"/>
    <property type="match status" value="1"/>
</dbReference>
<evidence type="ECO:0000256" key="2">
    <source>
        <dbReference type="ARBA" id="ARBA00022832"/>
    </source>
</evidence>
<evidence type="ECO:0000313" key="5">
    <source>
        <dbReference type="EMBL" id="TEW76534.1"/>
    </source>
</evidence>
<feature type="domain" description="AMP-dependent synthetase/ligase" evidence="4">
    <location>
        <begin position="32"/>
        <end position="418"/>
    </location>
</feature>
<dbReference type="OrthoDB" id="9803968at2"/>
<evidence type="ECO:0000256" key="1">
    <source>
        <dbReference type="ARBA" id="ARBA00022598"/>
    </source>
</evidence>
<evidence type="ECO:0000256" key="3">
    <source>
        <dbReference type="ARBA" id="ARBA00023098"/>
    </source>
</evidence>
<proteinExistence type="predicted"/>
<dbReference type="AlphaFoldDB" id="A0A4Y8AWX5"/>
<keyword evidence="2" id="KW-0276">Fatty acid metabolism</keyword>
<dbReference type="PANTHER" id="PTHR43272">
    <property type="entry name" value="LONG-CHAIN-FATTY-ACID--COA LIGASE"/>
    <property type="match status" value="1"/>
</dbReference>
<keyword evidence="1 5" id="KW-0436">Ligase</keyword>
<dbReference type="PROSITE" id="PS00455">
    <property type="entry name" value="AMP_BINDING"/>
    <property type="match status" value="1"/>
</dbReference>
<evidence type="ECO:0000259" key="4">
    <source>
        <dbReference type="Pfam" id="PF00501"/>
    </source>
</evidence>
<evidence type="ECO:0000313" key="6">
    <source>
        <dbReference type="Proteomes" id="UP000298517"/>
    </source>
</evidence>
<reference evidence="5 6" key="1">
    <citation type="journal article" date="2011" name="J. Microbiol.">
        <title>Gramella jeungdoensis sp. nov., isolated from a solar saltern in Korea.</title>
        <authorList>
            <person name="Joung Y."/>
            <person name="Kim H."/>
            <person name="Jang T."/>
            <person name="Ahn T.S."/>
            <person name="Joh K."/>
        </authorList>
    </citation>
    <scope>NUCLEOTIDE SEQUENCE [LARGE SCALE GENOMIC DNA]</scope>
    <source>
        <strain evidence="5 6">KCTC 23123</strain>
    </source>
</reference>
<dbReference type="GO" id="GO:0004467">
    <property type="term" value="F:long-chain fatty acid-CoA ligase activity"/>
    <property type="evidence" value="ECO:0007669"/>
    <property type="project" value="TreeGrafter"/>
</dbReference>
<sequence length="594" mass="67938">MSIKISRLFDFAYCQLEKNSKLNIFNSKVASKWVATTVREYLEKANKISRALIHLGVKPNDKIAIVTSNNRVEWSILDIAILQIGAVNVPLYPTITSKDYEYIINHSDAVLCFVSDKVLYDKVAVIKENTKLKDIYTFDTIESISSWNSLLNLGENTKNQTEVDLLKSKVAPSNLATIIYTSGTTGTPKGVMLSHKNIVENTLVSAKALDFEAHKHKVLSYLPVCHIFERFALYYYQMMGFEIYFAESIDKLGDNLKEVQPHFIPVVPRLLEKIYDKIADKGSQLKGLKRLLFYWSIDLGKRYEPYQKNGWWFHFQLNIARKLVFSKWREALGGNIKFLVSGSAPLQPVLIRLFTAAGIPIYEGYGMTETSPGISINDFRNNGFKIGTVGKALDGIQIKIAEDGEILVKGSNIMLGYYKNEKLTKQTIQNEYLHTGDIGILDKEGFLKITDRKKEMFKTSGGKYVAPAVLEGKLKESRFIEQAMVIGENEKMPASIIQPHFEFLTEWAKLKNIKYDGTYNSIISNKRVLKRIQKEINKANESFGNWEQIKAFELTPDIWTIENGLLTPTMKMKRKVVKEKYQNLYQKIYQKKLE</sequence>
<dbReference type="Pfam" id="PF00501">
    <property type="entry name" value="AMP-binding"/>
    <property type="match status" value="1"/>
</dbReference>
<dbReference type="RefSeq" id="WP_134246546.1">
    <property type="nucleotide sequence ID" value="NZ_SNQI01000001.1"/>
</dbReference>
<dbReference type="InterPro" id="IPR000873">
    <property type="entry name" value="AMP-dep_synth/lig_dom"/>
</dbReference>
<dbReference type="GO" id="GO:0016020">
    <property type="term" value="C:membrane"/>
    <property type="evidence" value="ECO:0007669"/>
    <property type="project" value="TreeGrafter"/>
</dbReference>
<dbReference type="Gene3D" id="3.40.50.12780">
    <property type="entry name" value="N-terminal domain of ligase-like"/>
    <property type="match status" value="2"/>
</dbReference>